<dbReference type="EMBL" id="JARGDH010000005">
    <property type="protein sequence ID" value="KAL0267998.1"/>
    <property type="molecule type" value="Genomic_DNA"/>
</dbReference>
<gene>
    <name evidence="2" type="ORF">PYX00_010101</name>
</gene>
<comment type="caution">
    <text evidence="2">The sequence shown here is derived from an EMBL/GenBank/DDBJ whole genome shotgun (WGS) entry which is preliminary data.</text>
</comment>
<reference evidence="2" key="1">
    <citation type="journal article" date="2024" name="Gigascience">
        <title>Chromosome-level genome of the poultry shaft louse Menopon gallinae provides insight into the host-switching and adaptive evolution of parasitic lice.</title>
        <authorList>
            <person name="Xu Y."/>
            <person name="Ma L."/>
            <person name="Liu S."/>
            <person name="Liang Y."/>
            <person name="Liu Q."/>
            <person name="He Z."/>
            <person name="Tian L."/>
            <person name="Duan Y."/>
            <person name="Cai W."/>
            <person name="Li H."/>
            <person name="Song F."/>
        </authorList>
    </citation>
    <scope>NUCLEOTIDE SEQUENCE</scope>
    <source>
        <strain evidence="2">Cailab_2023a</strain>
    </source>
</reference>
<feature type="compositionally biased region" description="Basic residues" evidence="1">
    <location>
        <begin position="99"/>
        <end position="109"/>
    </location>
</feature>
<feature type="region of interest" description="Disordered" evidence="1">
    <location>
        <begin position="1"/>
        <end position="26"/>
    </location>
</feature>
<accession>A0AAW2HDP5</accession>
<feature type="compositionally biased region" description="Basic and acidic residues" evidence="1">
    <location>
        <begin position="146"/>
        <end position="155"/>
    </location>
</feature>
<dbReference type="AlphaFoldDB" id="A0AAW2HDP5"/>
<proteinExistence type="predicted"/>
<organism evidence="2">
    <name type="scientific">Menopon gallinae</name>
    <name type="common">poultry shaft louse</name>
    <dbReference type="NCBI Taxonomy" id="328185"/>
    <lineage>
        <taxon>Eukaryota</taxon>
        <taxon>Metazoa</taxon>
        <taxon>Ecdysozoa</taxon>
        <taxon>Arthropoda</taxon>
        <taxon>Hexapoda</taxon>
        <taxon>Insecta</taxon>
        <taxon>Pterygota</taxon>
        <taxon>Neoptera</taxon>
        <taxon>Paraneoptera</taxon>
        <taxon>Psocodea</taxon>
        <taxon>Troctomorpha</taxon>
        <taxon>Phthiraptera</taxon>
        <taxon>Amblycera</taxon>
        <taxon>Menoponidae</taxon>
        <taxon>Menopon</taxon>
    </lineage>
</organism>
<name>A0AAW2HDP5_9NEOP</name>
<evidence type="ECO:0000256" key="1">
    <source>
        <dbReference type="SAM" id="MobiDB-lite"/>
    </source>
</evidence>
<feature type="region of interest" description="Disordered" evidence="1">
    <location>
        <begin position="97"/>
        <end position="155"/>
    </location>
</feature>
<protein>
    <submittedName>
        <fullName evidence="2">Uncharacterized protein</fullName>
    </submittedName>
</protein>
<sequence length="155" mass="17804">MIRNSGFIDECDGEISAQTPRRTTRQSLSERFEKEFSNSNKLQEKENSNQLSQSFASWCDTFSSSLPAVNTRRALRNGAEKISQTLNTVRTTFDTLSQKLRKSTRRRQPLKNIDSPKTPVTPYTRSRNMLGRTPTKLYSPFSIETPGKENIPKRR</sequence>
<evidence type="ECO:0000313" key="2">
    <source>
        <dbReference type="EMBL" id="KAL0267998.1"/>
    </source>
</evidence>
<feature type="compositionally biased region" description="Polar residues" evidence="1">
    <location>
        <begin position="16"/>
        <end position="26"/>
    </location>
</feature>